<accession>A0A7K4MFU9</accession>
<name>A0A7K4MFU9_9ARCH</name>
<protein>
    <submittedName>
        <fullName evidence="1">Uncharacterized protein</fullName>
    </submittedName>
</protein>
<gene>
    <name evidence="1" type="ORF">HX848_01610</name>
</gene>
<dbReference type="AlphaFoldDB" id="A0A7K4MFU9"/>
<reference evidence="1 2" key="1">
    <citation type="journal article" date="2019" name="Environ. Microbiol.">
        <title>Genomics insights into ecotype formation of ammonia-oxidizing archaea in the deep ocean.</title>
        <authorList>
            <person name="Wang Y."/>
            <person name="Huang J.M."/>
            <person name="Cui G.J."/>
            <person name="Nunoura T."/>
            <person name="Takaki Y."/>
            <person name="Li W.L."/>
            <person name="Li J."/>
            <person name="Gao Z.M."/>
            <person name="Takai K."/>
            <person name="Zhang A.Q."/>
            <person name="Stepanauskas R."/>
        </authorList>
    </citation>
    <scope>NUCLEOTIDE SEQUENCE [LARGE SCALE GENOMIC DNA]</scope>
    <source>
        <strain evidence="1 2">T1L11</strain>
    </source>
</reference>
<organism evidence="1 2">
    <name type="scientific">Marine Group I thaumarchaeote</name>
    <dbReference type="NCBI Taxonomy" id="2511932"/>
    <lineage>
        <taxon>Archaea</taxon>
        <taxon>Nitrososphaerota</taxon>
        <taxon>Marine Group I</taxon>
    </lineage>
</organism>
<evidence type="ECO:0000313" key="1">
    <source>
        <dbReference type="EMBL" id="NWJ28089.1"/>
    </source>
</evidence>
<dbReference type="Proteomes" id="UP000563820">
    <property type="component" value="Unassembled WGS sequence"/>
</dbReference>
<comment type="caution">
    <text evidence="1">The sequence shown here is derived from an EMBL/GenBank/DDBJ whole genome shotgun (WGS) entry which is preliminary data.</text>
</comment>
<evidence type="ECO:0000313" key="2">
    <source>
        <dbReference type="Proteomes" id="UP000563820"/>
    </source>
</evidence>
<dbReference type="EMBL" id="JACATE010000002">
    <property type="protein sequence ID" value="NWJ28089.1"/>
    <property type="molecule type" value="Genomic_DNA"/>
</dbReference>
<proteinExistence type="predicted"/>
<sequence length="61" mass="7246">MVLIVPKKHFRSDMKYLCRTCKKECDDIPTHMMKVHKFSKSIIESQLKSNPNTFKNAFEEL</sequence>